<evidence type="ECO:0000313" key="10">
    <source>
        <dbReference type="Proteomes" id="UP000004200"/>
    </source>
</evidence>
<dbReference type="InterPro" id="IPR012257">
    <property type="entry name" value="Glc_ox_4Fe-4S"/>
</dbReference>
<dbReference type="EC" id="1.1.99.14" evidence="6"/>
<dbReference type="InterPro" id="IPR004017">
    <property type="entry name" value="Cys_rich_dom"/>
</dbReference>
<dbReference type="SUPFAM" id="SSF54862">
    <property type="entry name" value="4Fe-4S ferredoxins"/>
    <property type="match status" value="1"/>
</dbReference>
<keyword evidence="3" id="KW-0677">Repeat</keyword>
<evidence type="ECO:0000256" key="4">
    <source>
        <dbReference type="ARBA" id="ARBA00023004"/>
    </source>
</evidence>
<dbReference type="Gene3D" id="1.10.1060.10">
    <property type="entry name" value="Alpha-helical ferredoxin"/>
    <property type="match status" value="1"/>
</dbReference>
<comment type="cofactor">
    <cofactor evidence="6">
        <name>[4Fe-4S] cluster</name>
        <dbReference type="ChEBI" id="CHEBI:49883"/>
    </cofactor>
    <text evidence="6">Binds 2 [4Fe-4S] clusters.</text>
</comment>
<comment type="function">
    <text evidence="6">Component of a complex that catalyzes the oxidation of glycolate to glyoxylate.</text>
</comment>
<evidence type="ECO:0000256" key="7">
    <source>
        <dbReference type="SAM" id="MobiDB-lite"/>
    </source>
</evidence>
<keyword evidence="5 6" id="KW-0411">Iron-sulfur</keyword>
<comment type="catalytic activity">
    <reaction evidence="6">
        <text>(R)-lactate + A = pyruvate + AH2</text>
        <dbReference type="Rhea" id="RHEA:15089"/>
        <dbReference type="ChEBI" id="CHEBI:13193"/>
        <dbReference type="ChEBI" id="CHEBI:15361"/>
        <dbReference type="ChEBI" id="CHEBI:16004"/>
        <dbReference type="ChEBI" id="CHEBI:17499"/>
    </reaction>
</comment>
<feature type="region of interest" description="Disordered" evidence="7">
    <location>
        <begin position="29"/>
        <end position="53"/>
    </location>
</feature>
<dbReference type="GO" id="GO:0046872">
    <property type="term" value="F:metal ion binding"/>
    <property type="evidence" value="ECO:0007669"/>
    <property type="project" value="UniProtKB-UniRule"/>
</dbReference>
<keyword evidence="2 6" id="KW-0479">Metal-binding</keyword>
<protein>
    <recommendedName>
        <fullName evidence="6">Glycolate oxidase iron-sulfur subunit</fullName>
        <ecNumber evidence="6">1.1.99.14</ecNumber>
    </recommendedName>
</protein>
<keyword evidence="4 6" id="KW-0408">Iron</keyword>
<dbReference type="GO" id="GO:0019154">
    <property type="term" value="F:glycolate dehydrogenase activity"/>
    <property type="evidence" value="ECO:0007669"/>
    <property type="project" value="UniProtKB-EC"/>
</dbReference>
<dbReference type="PROSITE" id="PS00198">
    <property type="entry name" value="4FE4S_FER_1"/>
    <property type="match status" value="2"/>
</dbReference>
<dbReference type="GO" id="GO:0051539">
    <property type="term" value="F:4 iron, 4 sulfur cluster binding"/>
    <property type="evidence" value="ECO:0007669"/>
    <property type="project" value="UniProtKB-UniRule"/>
</dbReference>
<evidence type="ECO:0000256" key="3">
    <source>
        <dbReference type="ARBA" id="ARBA00022737"/>
    </source>
</evidence>
<evidence type="ECO:0000256" key="5">
    <source>
        <dbReference type="ARBA" id="ARBA00023014"/>
    </source>
</evidence>
<dbReference type="OrthoDB" id="9765258at2"/>
<keyword evidence="1 6" id="KW-0004">4Fe-4S</keyword>
<dbReference type="InterPro" id="IPR017900">
    <property type="entry name" value="4Fe4S_Fe_S_CS"/>
</dbReference>
<dbReference type="InterPro" id="IPR009051">
    <property type="entry name" value="Helical_ferredxn"/>
</dbReference>
<proteinExistence type="predicted"/>
<dbReference type="Pfam" id="PF02754">
    <property type="entry name" value="CCG"/>
    <property type="match status" value="2"/>
</dbReference>
<sequence length="456" mass="49516">MTRRDRGRRASGLPLAPTASLILTRSSANQPPLSCPVKQLPRNGRSERPIHSHCTTDPSCRSDKELLRLADQCVKCGLCLPLCPTYAQTRNEADSPRGRISLVQGWVNGDLAMTPRLAGHLDGCLTCRACETGCPSLVAFGQIMDGAKTRRVASQSRWRRALDQSWIAALSNPRLNAALGRFAKSYAHSPLARLARWLRLDRHPRLSPFFRLTGAIAVNARTRVPAARESTDIDLFVGCSGETAQGGAIAAAMEVFERLGIRANLPDTASCCGAMLRHNGFPDAARSHRNALVETGSNRPLVGLSSACVAELRESPELADAWEICDYLDRQPWPEALQLRPLRARVLVHEPCSHRNLLGGNASVHHLLERIPELDLAPMPENHRCCGAAGTYLLQQPEMSAALLANKLDPALSASPDIIVTTNSGCALHLLAGVQEAGRSVEVIHPMELLARQMPS</sequence>
<dbReference type="PANTHER" id="PTHR32479">
    <property type="entry name" value="GLYCOLATE OXIDASE IRON-SULFUR SUBUNIT"/>
    <property type="match status" value="1"/>
</dbReference>
<evidence type="ECO:0000256" key="6">
    <source>
        <dbReference type="PIRNR" id="PIRNR000139"/>
    </source>
</evidence>
<dbReference type="STRING" id="765913.ThidrDRAFT_0673"/>
<dbReference type="Pfam" id="PF13183">
    <property type="entry name" value="Fer4_8"/>
    <property type="match status" value="1"/>
</dbReference>
<keyword evidence="6" id="KW-0813">Transport</keyword>
<feature type="domain" description="4Fe-4S ferredoxin-type" evidence="8">
    <location>
        <begin position="64"/>
        <end position="93"/>
    </location>
</feature>
<keyword evidence="6" id="KW-0249">Electron transport</keyword>
<dbReference type="EMBL" id="AFWT01000003">
    <property type="protein sequence ID" value="EGV33466.1"/>
    <property type="molecule type" value="Genomic_DNA"/>
</dbReference>
<gene>
    <name evidence="9" type="ORF">ThidrDRAFT_0673</name>
</gene>
<organism evidence="9 10">
    <name type="scientific">Thiorhodococcus drewsii AZ1</name>
    <dbReference type="NCBI Taxonomy" id="765913"/>
    <lineage>
        <taxon>Bacteria</taxon>
        <taxon>Pseudomonadati</taxon>
        <taxon>Pseudomonadota</taxon>
        <taxon>Gammaproteobacteria</taxon>
        <taxon>Chromatiales</taxon>
        <taxon>Chromatiaceae</taxon>
        <taxon>Thiorhodococcus</taxon>
    </lineage>
</organism>
<evidence type="ECO:0000313" key="9">
    <source>
        <dbReference type="EMBL" id="EGV33466.1"/>
    </source>
</evidence>
<evidence type="ECO:0000256" key="2">
    <source>
        <dbReference type="ARBA" id="ARBA00022723"/>
    </source>
</evidence>
<comment type="caution">
    <text evidence="9">The sequence shown here is derived from an EMBL/GenBank/DDBJ whole genome shotgun (WGS) entry which is preliminary data.</text>
</comment>
<accession>G2DXB2</accession>
<dbReference type="InterPro" id="IPR017896">
    <property type="entry name" value="4Fe4S_Fe-S-bd"/>
</dbReference>
<name>G2DXB2_9GAMM</name>
<evidence type="ECO:0000259" key="8">
    <source>
        <dbReference type="PROSITE" id="PS51379"/>
    </source>
</evidence>
<keyword evidence="10" id="KW-1185">Reference proteome</keyword>
<dbReference type="PROSITE" id="PS51379">
    <property type="entry name" value="4FE4S_FER_2"/>
    <property type="match status" value="1"/>
</dbReference>
<reference evidence="9 10" key="1">
    <citation type="submission" date="2011-06" db="EMBL/GenBank/DDBJ databases">
        <title>The draft genome of Thiorhodococcus drewsii AZ1.</title>
        <authorList>
            <consortium name="US DOE Joint Genome Institute (JGI-PGF)"/>
            <person name="Lucas S."/>
            <person name="Han J."/>
            <person name="Lapidus A."/>
            <person name="Cheng J.-F."/>
            <person name="Goodwin L."/>
            <person name="Pitluck S."/>
            <person name="Peters L."/>
            <person name="Land M.L."/>
            <person name="Hauser L."/>
            <person name="Vogl K."/>
            <person name="Liu Z."/>
            <person name="Imhoff J."/>
            <person name="Thiel V."/>
            <person name="Frigaard N.-U."/>
            <person name="Bryant D.A."/>
            <person name="Woyke T.J."/>
        </authorList>
    </citation>
    <scope>NUCLEOTIDE SEQUENCE [LARGE SCALE GENOMIC DNA]</scope>
    <source>
        <strain evidence="9 10">AZ1</strain>
    </source>
</reference>
<dbReference type="PIRSF" id="PIRSF000139">
    <property type="entry name" value="Glc_ox_4Fe-4S"/>
    <property type="match status" value="1"/>
</dbReference>
<comment type="catalytic activity">
    <reaction evidence="6">
        <text>glycolate + A = glyoxylate + AH2</text>
        <dbReference type="Rhea" id="RHEA:21264"/>
        <dbReference type="ChEBI" id="CHEBI:13193"/>
        <dbReference type="ChEBI" id="CHEBI:17499"/>
        <dbReference type="ChEBI" id="CHEBI:29805"/>
        <dbReference type="ChEBI" id="CHEBI:36655"/>
        <dbReference type="EC" id="1.1.99.14"/>
    </reaction>
</comment>
<dbReference type="Proteomes" id="UP000004200">
    <property type="component" value="Unassembled WGS sequence"/>
</dbReference>
<dbReference type="AlphaFoldDB" id="G2DXB2"/>
<evidence type="ECO:0000256" key="1">
    <source>
        <dbReference type="ARBA" id="ARBA00022485"/>
    </source>
</evidence>
<dbReference type="eggNOG" id="COG0247">
    <property type="taxonomic scope" value="Bacteria"/>
</dbReference>